<protein>
    <submittedName>
        <fullName evidence="1">Uncharacterized protein</fullName>
    </submittedName>
</protein>
<organism evidence="1 2">
    <name type="scientific">Lophiotrema nucula</name>
    <dbReference type="NCBI Taxonomy" id="690887"/>
    <lineage>
        <taxon>Eukaryota</taxon>
        <taxon>Fungi</taxon>
        <taxon>Dikarya</taxon>
        <taxon>Ascomycota</taxon>
        <taxon>Pezizomycotina</taxon>
        <taxon>Dothideomycetes</taxon>
        <taxon>Pleosporomycetidae</taxon>
        <taxon>Pleosporales</taxon>
        <taxon>Lophiotremataceae</taxon>
        <taxon>Lophiotrema</taxon>
    </lineage>
</organism>
<gene>
    <name evidence="1" type="ORF">BDV96DRAFT_655306</name>
</gene>
<proteinExistence type="predicted"/>
<evidence type="ECO:0000313" key="1">
    <source>
        <dbReference type="EMBL" id="KAF2105731.1"/>
    </source>
</evidence>
<name>A0A6A5YHP6_9PLEO</name>
<keyword evidence="2" id="KW-1185">Reference proteome</keyword>
<dbReference type="OrthoDB" id="4379079at2759"/>
<dbReference type="AlphaFoldDB" id="A0A6A5YHP6"/>
<sequence length="197" mass="23153">METTASNIGGSPEPPVRILVQTLTHLVPGKDSHERTYSMLDRMCQHHWNCDFSVPKFRWASHNCQFAFNNRRCFFLIDYGESQNDDDVPVLSYEWTGEALKPLPQLATDPEIQAKLKEEVPFTWKPSKRERSDVPIPRLVKSRLAYEENLRSSEMDYMREHPEDAQWLKAHVRPRLWRRFVAEMNANRSPDDPVIEE</sequence>
<dbReference type="EMBL" id="ML977372">
    <property type="protein sequence ID" value="KAF2105731.1"/>
    <property type="molecule type" value="Genomic_DNA"/>
</dbReference>
<reference evidence="1" key="1">
    <citation type="journal article" date="2020" name="Stud. Mycol.">
        <title>101 Dothideomycetes genomes: a test case for predicting lifestyles and emergence of pathogens.</title>
        <authorList>
            <person name="Haridas S."/>
            <person name="Albert R."/>
            <person name="Binder M."/>
            <person name="Bloem J."/>
            <person name="Labutti K."/>
            <person name="Salamov A."/>
            <person name="Andreopoulos B."/>
            <person name="Baker S."/>
            <person name="Barry K."/>
            <person name="Bills G."/>
            <person name="Bluhm B."/>
            <person name="Cannon C."/>
            <person name="Castanera R."/>
            <person name="Culley D."/>
            <person name="Daum C."/>
            <person name="Ezra D."/>
            <person name="Gonzalez J."/>
            <person name="Henrissat B."/>
            <person name="Kuo A."/>
            <person name="Liang C."/>
            <person name="Lipzen A."/>
            <person name="Lutzoni F."/>
            <person name="Magnuson J."/>
            <person name="Mondo S."/>
            <person name="Nolan M."/>
            <person name="Ohm R."/>
            <person name="Pangilinan J."/>
            <person name="Park H.-J."/>
            <person name="Ramirez L."/>
            <person name="Alfaro M."/>
            <person name="Sun H."/>
            <person name="Tritt A."/>
            <person name="Yoshinaga Y."/>
            <person name="Zwiers L.-H."/>
            <person name="Turgeon B."/>
            <person name="Goodwin S."/>
            <person name="Spatafora J."/>
            <person name="Crous P."/>
            <person name="Grigoriev I."/>
        </authorList>
    </citation>
    <scope>NUCLEOTIDE SEQUENCE</scope>
    <source>
        <strain evidence="1">CBS 627.86</strain>
    </source>
</reference>
<accession>A0A6A5YHP6</accession>
<evidence type="ECO:0000313" key="2">
    <source>
        <dbReference type="Proteomes" id="UP000799770"/>
    </source>
</evidence>
<dbReference type="Proteomes" id="UP000799770">
    <property type="component" value="Unassembled WGS sequence"/>
</dbReference>